<dbReference type="InterPro" id="IPR015876">
    <property type="entry name" value="Acyl-CoA_DS"/>
</dbReference>
<keyword evidence="13" id="KW-1185">Reference proteome</keyword>
<feature type="transmembrane region" description="Helical" evidence="11">
    <location>
        <begin position="196"/>
        <end position="214"/>
    </location>
</feature>
<feature type="transmembrane region" description="Helical" evidence="11">
    <location>
        <begin position="51"/>
        <end position="73"/>
    </location>
</feature>
<evidence type="ECO:0000256" key="9">
    <source>
        <dbReference type="ARBA" id="ARBA00023136"/>
    </source>
</evidence>
<evidence type="ECO:0000256" key="6">
    <source>
        <dbReference type="ARBA" id="ARBA00022989"/>
    </source>
</evidence>
<evidence type="ECO:0000256" key="4">
    <source>
        <dbReference type="ARBA" id="ARBA00022692"/>
    </source>
</evidence>
<evidence type="ECO:0000256" key="1">
    <source>
        <dbReference type="ARBA" id="ARBA00004141"/>
    </source>
</evidence>
<evidence type="ECO:0000256" key="11">
    <source>
        <dbReference type="SAM" id="Phobius"/>
    </source>
</evidence>
<dbReference type="GO" id="GO:0006636">
    <property type="term" value="P:unsaturated fatty acid biosynthetic process"/>
    <property type="evidence" value="ECO:0007669"/>
    <property type="project" value="TreeGrafter"/>
</dbReference>
<evidence type="ECO:0000256" key="7">
    <source>
        <dbReference type="ARBA" id="ARBA00023002"/>
    </source>
</evidence>
<evidence type="ECO:0000313" key="13">
    <source>
        <dbReference type="Proteomes" id="UP000691718"/>
    </source>
</evidence>
<dbReference type="GO" id="GO:0005506">
    <property type="term" value="F:iron ion binding"/>
    <property type="evidence" value="ECO:0007669"/>
    <property type="project" value="TreeGrafter"/>
</dbReference>
<keyword evidence="10" id="KW-0275">Fatty acid biosynthesis</keyword>
<dbReference type="GO" id="GO:0005789">
    <property type="term" value="C:endoplasmic reticulum membrane"/>
    <property type="evidence" value="ECO:0007669"/>
    <property type="project" value="TreeGrafter"/>
</dbReference>
<keyword evidence="9 11" id="KW-0472">Membrane</keyword>
<protein>
    <submittedName>
        <fullName evidence="12">(apollo) hypothetical protein</fullName>
    </submittedName>
</protein>
<gene>
    <name evidence="12" type="ORF">PAPOLLO_LOCUS8446</name>
</gene>
<dbReference type="EMBL" id="CAJQZP010000610">
    <property type="protein sequence ID" value="CAG4971573.1"/>
    <property type="molecule type" value="Genomic_DNA"/>
</dbReference>
<evidence type="ECO:0000256" key="2">
    <source>
        <dbReference type="ARBA" id="ARBA00009295"/>
    </source>
</evidence>
<keyword evidence="5" id="KW-0276">Fatty acid metabolism</keyword>
<name>A0A8S3WNR6_PARAO</name>
<keyword evidence="4 11" id="KW-0812">Transmembrane</keyword>
<comment type="subcellular location">
    <subcellularLocation>
        <location evidence="1">Membrane</location>
        <topology evidence="1">Multi-pass membrane protein</topology>
    </subcellularLocation>
</comment>
<keyword evidence="6 11" id="KW-1133">Transmembrane helix</keyword>
<evidence type="ECO:0000256" key="8">
    <source>
        <dbReference type="ARBA" id="ARBA00023098"/>
    </source>
</evidence>
<evidence type="ECO:0000313" key="12">
    <source>
        <dbReference type="EMBL" id="CAG4971573.1"/>
    </source>
</evidence>
<dbReference type="PANTHER" id="PTHR11351:SF26">
    <property type="entry name" value="FATTY ACID DESATURASE DOMAIN-CONTAINING PROTEIN"/>
    <property type="match status" value="1"/>
</dbReference>
<reference evidence="12" key="1">
    <citation type="submission" date="2021-04" db="EMBL/GenBank/DDBJ databases">
        <authorList>
            <person name="Tunstrom K."/>
        </authorList>
    </citation>
    <scope>NUCLEOTIDE SEQUENCE</scope>
</reference>
<feature type="transmembrane region" description="Helical" evidence="11">
    <location>
        <begin position="115"/>
        <end position="133"/>
    </location>
</feature>
<dbReference type="Proteomes" id="UP000691718">
    <property type="component" value="Unassembled WGS sequence"/>
</dbReference>
<evidence type="ECO:0000256" key="10">
    <source>
        <dbReference type="ARBA" id="ARBA00023160"/>
    </source>
</evidence>
<dbReference type="PANTHER" id="PTHR11351">
    <property type="entry name" value="ACYL-COA DESATURASE"/>
    <property type="match status" value="1"/>
</dbReference>
<keyword evidence="8" id="KW-0443">Lipid metabolism</keyword>
<feature type="transmembrane region" description="Helical" evidence="11">
    <location>
        <begin position="80"/>
        <end position="103"/>
    </location>
</feature>
<organism evidence="12 13">
    <name type="scientific">Parnassius apollo</name>
    <name type="common">Apollo butterfly</name>
    <name type="synonym">Papilio apollo</name>
    <dbReference type="NCBI Taxonomy" id="110799"/>
    <lineage>
        <taxon>Eukaryota</taxon>
        <taxon>Metazoa</taxon>
        <taxon>Ecdysozoa</taxon>
        <taxon>Arthropoda</taxon>
        <taxon>Hexapoda</taxon>
        <taxon>Insecta</taxon>
        <taxon>Pterygota</taxon>
        <taxon>Neoptera</taxon>
        <taxon>Endopterygota</taxon>
        <taxon>Lepidoptera</taxon>
        <taxon>Glossata</taxon>
        <taxon>Ditrysia</taxon>
        <taxon>Papilionoidea</taxon>
        <taxon>Papilionidae</taxon>
        <taxon>Parnassiinae</taxon>
        <taxon>Parnassini</taxon>
        <taxon>Parnassius</taxon>
        <taxon>Parnassius</taxon>
    </lineage>
</organism>
<keyword evidence="3" id="KW-0444">Lipid biosynthesis</keyword>
<dbReference type="CDD" id="cd03505">
    <property type="entry name" value="Delta9-FADS-like"/>
    <property type="match status" value="1"/>
</dbReference>
<sequence>MILFSHLVKNKESRRLPIYIFSDMTEIKEKTGDGGHAEELSKLSKSRESDWPAVLFFIHIHLLSIYGFWLLFFEVKWMTVFLLIALTSLAMLGVNVGAHRLWAHRTYTASKELRFILILMQTLVGQGSIYHWVQYHRLHHSLFNTDLDPYDHRKGFLYSHFLTRLRKLSPYQEKLKDQIDMSDIEKDSIVMFQKNFYWLLYGVLFLLLPLNAPLEYWNDSVLSSVFVIGFLRYALVLHAAWLIESGFCIWGLKEGEKYPPDSNLVFFVNRSYWPHYHYLYPCDYKSGEYGTYDSGCSTAFIRVWAALGLAKDLQTTESSTIHEAMANAVKTKKPLRQCLEEAIKLQRLPEDHYLRRG</sequence>
<accession>A0A8S3WNR6</accession>
<comment type="similarity">
    <text evidence="2">Belongs to the fatty acid desaturase type 1 family.</text>
</comment>
<dbReference type="AlphaFoldDB" id="A0A8S3WNR6"/>
<dbReference type="GO" id="GO:0004768">
    <property type="term" value="F:stearoyl-CoA 9-desaturase activity"/>
    <property type="evidence" value="ECO:0007669"/>
    <property type="project" value="TreeGrafter"/>
</dbReference>
<feature type="transmembrane region" description="Helical" evidence="11">
    <location>
        <begin position="220"/>
        <end position="243"/>
    </location>
</feature>
<evidence type="ECO:0000256" key="3">
    <source>
        <dbReference type="ARBA" id="ARBA00022516"/>
    </source>
</evidence>
<keyword evidence="7" id="KW-0560">Oxidoreductase</keyword>
<dbReference type="OrthoDB" id="10260134at2759"/>
<proteinExistence type="inferred from homology"/>
<comment type="caution">
    <text evidence="12">The sequence shown here is derived from an EMBL/GenBank/DDBJ whole genome shotgun (WGS) entry which is preliminary data.</text>
</comment>
<evidence type="ECO:0000256" key="5">
    <source>
        <dbReference type="ARBA" id="ARBA00022832"/>
    </source>
</evidence>